<dbReference type="Pfam" id="PF00474">
    <property type="entry name" value="SSF"/>
    <property type="match status" value="1"/>
</dbReference>
<evidence type="ECO:0000256" key="6">
    <source>
        <dbReference type="ARBA" id="ARBA00022989"/>
    </source>
</evidence>
<keyword evidence="5 12" id="KW-0812">Transmembrane</keyword>
<dbReference type="PROSITE" id="PS50283">
    <property type="entry name" value="NA_SOLUT_SYMP_3"/>
    <property type="match status" value="1"/>
</dbReference>
<feature type="transmembrane region" description="Helical" evidence="12">
    <location>
        <begin position="477"/>
        <end position="502"/>
    </location>
</feature>
<feature type="transmembrane region" description="Helical" evidence="12">
    <location>
        <begin position="227"/>
        <end position="245"/>
    </location>
</feature>
<keyword evidence="8" id="KW-0406">Ion transport</keyword>
<feature type="transmembrane region" description="Helical" evidence="12">
    <location>
        <begin position="192"/>
        <end position="215"/>
    </location>
</feature>
<dbReference type="PANTHER" id="PTHR42985:SF39">
    <property type="entry name" value="GH10366P"/>
    <property type="match status" value="1"/>
</dbReference>
<feature type="transmembrane region" description="Helical" evidence="12">
    <location>
        <begin position="12"/>
        <end position="34"/>
    </location>
</feature>
<organism evidence="13 14">
    <name type="scientific">Popillia japonica</name>
    <name type="common">Japanese beetle</name>
    <dbReference type="NCBI Taxonomy" id="7064"/>
    <lineage>
        <taxon>Eukaryota</taxon>
        <taxon>Metazoa</taxon>
        <taxon>Ecdysozoa</taxon>
        <taxon>Arthropoda</taxon>
        <taxon>Hexapoda</taxon>
        <taxon>Insecta</taxon>
        <taxon>Pterygota</taxon>
        <taxon>Neoptera</taxon>
        <taxon>Endopterygota</taxon>
        <taxon>Coleoptera</taxon>
        <taxon>Polyphaga</taxon>
        <taxon>Scarabaeiformia</taxon>
        <taxon>Scarabaeidae</taxon>
        <taxon>Rutelinae</taxon>
        <taxon>Popillia</taxon>
    </lineage>
</organism>
<keyword evidence="10" id="KW-0739">Sodium transport</keyword>
<keyword evidence="3" id="KW-0813">Transport</keyword>
<dbReference type="AlphaFoldDB" id="A0AAW1K2V5"/>
<evidence type="ECO:0000313" key="14">
    <source>
        <dbReference type="Proteomes" id="UP001458880"/>
    </source>
</evidence>
<dbReference type="GO" id="GO:0006814">
    <property type="term" value="P:sodium ion transport"/>
    <property type="evidence" value="ECO:0007669"/>
    <property type="project" value="UniProtKB-KW"/>
</dbReference>
<dbReference type="GO" id="GO:0005886">
    <property type="term" value="C:plasma membrane"/>
    <property type="evidence" value="ECO:0007669"/>
    <property type="project" value="UniProtKB-SubCell"/>
</dbReference>
<keyword evidence="4" id="KW-1003">Cell membrane</keyword>
<accession>A0AAW1K2V5</accession>
<evidence type="ECO:0000256" key="12">
    <source>
        <dbReference type="SAM" id="Phobius"/>
    </source>
</evidence>
<dbReference type="CDD" id="cd11492">
    <property type="entry name" value="SLC5sbd_NIS-SMVT"/>
    <property type="match status" value="1"/>
</dbReference>
<evidence type="ECO:0000256" key="4">
    <source>
        <dbReference type="ARBA" id="ARBA00022475"/>
    </source>
</evidence>
<dbReference type="InterPro" id="IPR001734">
    <property type="entry name" value="Na/solute_symporter"/>
</dbReference>
<feature type="transmembrane region" description="Helical" evidence="12">
    <location>
        <begin position="578"/>
        <end position="600"/>
    </location>
</feature>
<dbReference type="PANTHER" id="PTHR42985">
    <property type="entry name" value="SODIUM-COUPLED MONOCARBOXYLATE TRANSPORTER"/>
    <property type="match status" value="1"/>
</dbReference>
<evidence type="ECO:0000256" key="5">
    <source>
        <dbReference type="ARBA" id="ARBA00022692"/>
    </source>
</evidence>
<comment type="caution">
    <text evidence="13">The sequence shown here is derived from an EMBL/GenBank/DDBJ whole genome shotgun (WGS) entry which is preliminary data.</text>
</comment>
<feature type="transmembrane region" description="Helical" evidence="12">
    <location>
        <begin position="152"/>
        <end position="171"/>
    </location>
</feature>
<proteinExistence type="inferred from homology"/>
<dbReference type="Gene3D" id="1.20.1730.10">
    <property type="entry name" value="Sodium/glucose cotransporter"/>
    <property type="match status" value="1"/>
</dbReference>
<evidence type="ECO:0000256" key="10">
    <source>
        <dbReference type="ARBA" id="ARBA00023201"/>
    </source>
</evidence>
<dbReference type="InterPro" id="IPR038377">
    <property type="entry name" value="Na/Glc_symporter_sf"/>
</dbReference>
<feature type="transmembrane region" description="Helical" evidence="12">
    <location>
        <begin position="82"/>
        <end position="102"/>
    </location>
</feature>
<feature type="transmembrane region" description="Helical" evidence="12">
    <location>
        <begin position="407"/>
        <end position="430"/>
    </location>
</feature>
<keyword evidence="14" id="KW-1185">Reference proteome</keyword>
<comment type="subcellular location">
    <subcellularLocation>
        <location evidence="1">Cell membrane</location>
        <topology evidence="1">Multi-pass membrane protein</topology>
    </subcellularLocation>
</comment>
<dbReference type="Proteomes" id="UP001458880">
    <property type="component" value="Unassembled WGS sequence"/>
</dbReference>
<dbReference type="InterPro" id="IPR051163">
    <property type="entry name" value="Sodium:Solute_Symporter_SSF"/>
</dbReference>
<dbReference type="GO" id="GO:0015293">
    <property type="term" value="F:symporter activity"/>
    <property type="evidence" value="ECO:0007669"/>
    <property type="project" value="TreeGrafter"/>
</dbReference>
<feature type="transmembrane region" description="Helical" evidence="12">
    <location>
        <begin position="451"/>
        <end position="471"/>
    </location>
</feature>
<evidence type="ECO:0000256" key="11">
    <source>
        <dbReference type="RuleBase" id="RU362091"/>
    </source>
</evidence>
<dbReference type="EMBL" id="JASPKY010000263">
    <property type="protein sequence ID" value="KAK9712437.1"/>
    <property type="molecule type" value="Genomic_DNA"/>
</dbReference>
<name>A0AAW1K2V5_POPJA</name>
<feature type="transmembrane region" description="Helical" evidence="12">
    <location>
        <begin position="346"/>
        <end position="364"/>
    </location>
</feature>
<evidence type="ECO:0000256" key="1">
    <source>
        <dbReference type="ARBA" id="ARBA00004651"/>
    </source>
</evidence>
<dbReference type="NCBIfam" id="TIGR00813">
    <property type="entry name" value="sss"/>
    <property type="match status" value="1"/>
</dbReference>
<reference evidence="13 14" key="1">
    <citation type="journal article" date="2024" name="BMC Genomics">
        <title>De novo assembly and annotation of Popillia japonica's genome with initial clues to its potential as an invasive pest.</title>
        <authorList>
            <person name="Cucini C."/>
            <person name="Boschi S."/>
            <person name="Funari R."/>
            <person name="Cardaioli E."/>
            <person name="Iannotti N."/>
            <person name="Marturano G."/>
            <person name="Paoli F."/>
            <person name="Bruttini M."/>
            <person name="Carapelli A."/>
            <person name="Frati F."/>
            <person name="Nardi F."/>
        </authorList>
    </citation>
    <scope>NUCLEOTIDE SEQUENCE [LARGE SCALE GENOMIC DNA]</scope>
    <source>
        <strain evidence="13">DMR45628</strain>
    </source>
</reference>
<feature type="transmembrane region" description="Helical" evidence="12">
    <location>
        <begin position="308"/>
        <end position="325"/>
    </location>
</feature>
<evidence type="ECO:0000256" key="3">
    <source>
        <dbReference type="ARBA" id="ARBA00022448"/>
    </source>
</evidence>
<evidence type="ECO:0000256" key="9">
    <source>
        <dbReference type="ARBA" id="ARBA00023136"/>
    </source>
</evidence>
<keyword evidence="7" id="KW-0915">Sodium</keyword>
<evidence type="ECO:0000256" key="8">
    <source>
        <dbReference type="ARBA" id="ARBA00023065"/>
    </source>
</evidence>
<evidence type="ECO:0000256" key="2">
    <source>
        <dbReference type="ARBA" id="ARBA00006434"/>
    </source>
</evidence>
<feature type="transmembrane region" description="Helical" evidence="12">
    <location>
        <begin position="509"/>
        <end position="526"/>
    </location>
</feature>
<comment type="similarity">
    <text evidence="2 11">Belongs to the sodium:solute symporter (SSF) (TC 2.A.21) family.</text>
</comment>
<gene>
    <name evidence="13" type="ORF">QE152_g24886</name>
</gene>
<keyword evidence="9 12" id="KW-0472">Membrane</keyword>
<sequence length="681" mass="74822">MSSIISGRCNRQSFLAVLKLMLICCCFGTISGTLNVSETNFESLTSSDRQIYRSSRTESRIFDIECEEGHEKLKNSFSWADYLVLCTMLIVSCGIGVFYGFFAGEQTTSSDFLLGGSSMGTFPMAMSLAASFVTAIELLGNPAEMYLYGSQYWMVCLSFLFAVPLASKLYLPVYMKLRVTSSYEYLSMRFNTYTRMFASALYVIQMVLYTSVAVYAPALALSHVTGLNVYVAITVVYVVCIFYASQGGMKAVIMTDTFQAAVLVGSILLIVHLGEKYVGGVGPIWSQSYNTDRLEIFNFDPNPTVRNGFWPVVVGGTFYWMTMFCSNQASIQKYMSVESISQARTALWVSCIGLILIFTVNFYTGMVLVAHYKDCDPVKAGTILASDELLPLYVISELGHFKGITGFFVAGIFAASLGTVASALNSLAAVTCEDFLQGVFGISLPESKGAFWAKCISIGYGALSFILVFVVERLGSVLQIAISFNGMVGGVTLGLFSLGMFFPWANSKGAIFGATVALALVMWMGIGQQISMASGAFNIEEKDTSTDLCPCINTTFLTKENNTTAKQEPVFVLFRVSFLWYSAIGFLVTIILGLIASIIFGAEDAEHVETDLISPPIYDFFHWLPRHVKEKLRVPVKLRHSTRDNSVQLKGIVNANIDLSDESLAKSDEREYTRKISVMTA</sequence>
<keyword evidence="6 12" id="KW-1133">Transmembrane helix</keyword>
<evidence type="ECO:0000256" key="7">
    <source>
        <dbReference type="ARBA" id="ARBA00023053"/>
    </source>
</evidence>
<protein>
    <submittedName>
        <fullName evidence="13">Sodium:solute symporter family</fullName>
    </submittedName>
</protein>
<evidence type="ECO:0000313" key="13">
    <source>
        <dbReference type="EMBL" id="KAK9712437.1"/>
    </source>
</evidence>
<feature type="transmembrane region" description="Helical" evidence="12">
    <location>
        <begin position="122"/>
        <end position="140"/>
    </location>
</feature>
<feature type="transmembrane region" description="Helical" evidence="12">
    <location>
        <begin position="257"/>
        <end position="274"/>
    </location>
</feature>